<dbReference type="EMBL" id="FZOW01000020">
    <property type="protein sequence ID" value="SNT44470.1"/>
    <property type="molecule type" value="Genomic_DNA"/>
</dbReference>
<proteinExistence type="predicted"/>
<organism evidence="2 3">
    <name type="scientific">Rhodococcoides kyotonense</name>
    <dbReference type="NCBI Taxonomy" id="398843"/>
    <lineage>
        <taxon>Bacteria</taxon>
        <taxon>Bacillati</taxon>
        <taxon>Actinomycetota</taxon>
        <taxon>Actinomycetes</taxon>
        <taxon>Mycobacteriales</taxon>
        <taxon>Nocardiaceae</taxon>
        <taxon>Rhodococcoides</taxon>
    </lineage>
</organism>
<evidence type="ECO:0000256" key="1">
    <source>
        <dbReference type="SAM" id="Phobius"/>
    </source>
</evidence>
<evidence type="ECO:0000313" key="3">
    <source>
        <dbReference type="Proteomes" id="UP000198327"/>
    </source>
</evidence>
<dbReference type="Proteomes" id="UP000198327">
    <property type="component" value="Unassembled WGS sequence"/>
</dbReference>
<dbReference type="OrthoDB" id="4412823at2"/>
<dbReference type="NCBIfam" id="TIGR03931">
    <property type="entry name" value="T7SS_Rv3446c"/>
    <property type="match status" value="1"/>
</dbReference>
<keyword evidence="1" id="KW-1133">Transmembrane helix</keyword>
<sequence>MRRDRTYAAVHLGDGVMSVLSARGEDVVEIRHSTAAVMRDGTLSFPSGSDVGEAHVVHLSRTIDDVDTIIGSTVVSTIDVLAGTLAAALAAAGAAGDLEVLELACPASWGRHRRRVLRTAAQPHAREVLMVDTAVAAVHSVGERAPEFGVVVEMSRLESVVSTVRIDRDGRATTAGAWAAVGTADGTASTSIEDRVTAATATRPGRDAVRVFVVDAGEADLLVGSSHVIHRLDGVDIVRAMAGRAGIAHGGVVLDEVVAEHVSDPPLPVRSAAWLAEATTENDDTARRSGAVPAALGGVAVVALVGLVVFFMRDAPAFTSSVASVTSVAAKPVTTVGRAPPTAVPSTVSTTEVSASPSAPVVETNSVAQGRARVEVLSTWTAREEPDRLVLVPPDLPDRRIVVTTIELTPGATFDDVADDLFAEAASRGDASSIEDLTRATDVGGRVALSYVESPDEESVVVWRIFVEDDLQIAVGCQSKKGEEELLVAHCERVAATLTVEPT</sequence>
<feature type="transmembrane region" description="Helical" evidence="1">
    <location>
        <begin position="291"/>
        <end position="311"/>
    </location>
</feature>
<protein>
    <submittedName>
        <fullName evidence="2">Type VII secretion-associated protein, Rv3446c family, C-terminal domain-containing protein</fullName>
    </submittedName>
</protein>
<keyword evidence="1" id="KW-0812">Transmembrane</keyword>
<keyword evidence="1" id="KW-0472">Membrane</keyword>
<dbReference type="AlphaFoldDB" id="A0A239MPQ1"/>
<name>A0A239MPQ1_9NOCA</name>
<accession>A0A239MPQ1</accession>
<keyword evidence="3" id="KW-1185">Reference proteome</keyword>
<evidence type="ECO:0000313" key="2">
    <source>
        <dbReference type="EMBL" id="SNT44470.1"/>
    </source>
</evidence>
<dbReference type="InterPro" id="IPR023840">
    <property type="entry name" value="T7SS_Rv3446c"/>
</dbReference>
<gene>
    <name evidence="2" type="ORF">SAMN05421642_12053</name>
</gene>
<dbReference type="RefSeq" id="WP_141136554.1">
    <property type="nucleotide sequence ID" value="NZ_FZOW01000020.1"/>
</dbReference>
<reference evidence="3" key="1">
    <citation type="submission" date="2017-06" db="EMBL/GenBank/DDBJ databases">
        <authorList>
            <person name="Varghese N."/>
            <person name="Submissions S."/>
        </authorList>
    </citation>
    <scope>NUCLEOTIDE SEQUENCE [LARGE SCALE GENOMIC DNA]</scope>
    <source>
        <strain evidence="3">JCM 23211</strain>
    </source>
</reference>